<dbReference type="Gene3D" id="3.40.50.620">
    <property type="entry name" value="HUPs"/>
    <property type="match status" value="1"/>
</dbReference>
<keyword evidence="1" id="KW-1133">Transmembrane helix</keyword>
<dbReference type="GO" id="GO:0005886">
    <property type="term" value="C:plasma membrane"/>
    <property type="evidence" value="ECO:0007669"/>
    <property type="project" value="TreeGrafter"/>
</dbReference>
<dbReference type="Pfam" id="PF02698">
    <property type="entry name" value="DUF218"/>
    <property type="match status" value="1"/>
</dbReference>
<dbReference type="InterPro" id="IPR051599">
    <property type="entry name" value="Cell_Envelope_Assoc"/>
</dbReference>
<feature type="domain" description="DUF218" evidence="2">
    <location>
        <begin position="80"/>
        <end position="236"/>
    </location>
</feature>
<feature type="transmembrane region" description="Helical" evidence="1">
    <location>
        <begin position="12"/>
        <end position="31"/>
    </location>
</feature>
<dbReference type="AlphaFoldDB" id="E0RNB6"/>
<gene>
    <name evidence="3" type="ordered locus">STHERM_c01400</name>
</gene>
<sequence length="249" mass="27104">MRFLLSKFVGTLLVPPGLWVVFALLVGVVSLRRGSRRGAVAAWVFAGFLYLGNTHLVEHLLLAPLERAFPVWDGGGGVRYVVVLGGGAQAGTPAGDVPGVVTLARLWGGLRYARMLGVPLVLAGGSVWDEGKSEGEMMADLVRELGWEEVVVEGESRTTWENARNTARMVGRGPVLLVTSAYHMQRAVWCFRAQGVEVIPAPVDFRDERPAHWIFYLGISAEAARDVQAALREYVGMVWYRVAYGAGLP</sequence>
<dbReference type="HOGENOM" id="CLU_053514_1_1_12"/>
<dbReference type="EMBL" id="CP001698">
    <property type="protein sequence ID" value="ADN01116.1"/>
    <property type="molecule type" value="Genomic_DNA"/>
</dbReference>
<dbReference type="PaxDb" id="665571-STHERM_c01400"/>
<evidence type="ECO:0000313" key="3">
    <source>
        <dbReference type="EMBL" id="ADN01116.1"/>
    </source>
</evidence>
<dbReference type="PANTHER" id="PTHR30336">
    <property type="entry name" value="INNER MEMBRANE PROTEIN, PROBABLE PERMEASE"/>
    <property type="match status" value="1"/>
</dbReference>
<dbReference type="InterPro" id="IPR003848">
    <property type="entry name" value="DUF218"/>
</dbReference>
<dbReference type="KEGG" id="sta:STHERM_c01400"/>
<keyword evidence="1" id="KW-0472">Membrane</keyword>
<dbReference type="Proteomes" id="UP000001296">
    <property type="component" value="Chromosome"/>
</dbReference>
<evidence type="ECO:0000259" key="2">
    <source>
        <dbReference type="Pfam" id="PF02698"/>
    </source>
</evidence>
<feature type="transmembrane region" description="Helical" evidence="1">
    <location>
        <begin position="38"/>
        <end position="57"/>
    </location>
</feature>
<dbReference type="CDD" id="cd06259">
    <property type="entry name" value="YdcF-like"/>
    <property type="match status" value="1"/>
</dbReference>
<accession>E0RNB6</accession>
<organism evidence="3 4">
    <name type="scientific">Winmispira thermophila (strain ATCC 49972 / DSM 6192 / RI 19.B1)</name>
    <name type="common">Spirochaeta thermophila</name>
    <dbReference type="NCBI Taxonomy" id="665571"/>
    <lineage>
        <taxon>Bacteria</taxon>
        <taxon>Pseudomonadati</taxon>
        <taxon>Spirochaetota</taxon>
        <taxon>Spirochaetia</taxon>
        <taxon>Winmispirales</taxon>
        <taxon>Winmispiraceae</taxon>
        <taxon>Winmispira</taxon>
    </lineage>
</organism>
<dbReference type="GO" id="GO:0043164">
    <property type="term" value="P:Gram-negative-bacterium-type cell wall biogenesis"/>
    <property type="evidence" value="ECO:0007669"/>
    <property type="project" value="TreeGrafter"/>
</dbReference>
<dbReference type="PANTHER" id="PTHR30336:SF4">
    <property type="entry name" value="ENVELOPE BIOGENESIS FACTOR ELYC"/>
    <property type="match status" value="1"/>
</dbReference>
<evidence type="ECO:0000256" key="1">
    <source>
        <dbReference type="SAM" id="Phobius"/>
    </source>
</evidence>
<reference key="1">
    <citation type="submission" date="2009-08" db="EMBL/GenBank/DDBJ databases">
        <title>The genome sequence of Spirochaeta thermophila DSM6192.</title>
        <authorList>
            <person name="Angelov A."/>
            <person name="Mientus M."/>
            <person name="Wittenberg S."/>
            <person name="Lehmann R."/>
            <person name="Liesegang H."/>
            <person name="Daniel R."/>
            <person name="Liebl W."/>
        </authorList>
    </citation>
    <scope>NUCLEOTIDE SEQUENCE</scope>
    <source>
        <strain>DSM 6192</strain>
    </source>
</reference>
<name>E0RNB6_WINT6</name>
<dbReference type="GO" id="GO:0000270">
    <property type="term" value="P:peptidoglycan metabolic process"/>
    <property type="evidence" value="ECO:0007669"/>
    <property type="project" value="TreeGrafter"/>
</dbReference>
<dbReference type="RefSeq" id="WP_013312957.1">
    <property type="nucleotide sequence ID" value="NC_014484.1"/>
</dbReference>
<dbReference type="InterPro" id="IPR014729">
    <property type="entry name" value="Rossmann-like_a/b/a_fold"/>
</dbReference>
<reference evidence="3 4" key="2">
    <citation type="journal article" date="2010" name="J. Bacteriol.">
        <title>Genome sequence of the polysaccharide-degrading, thermophilic anaerobe Spirochaeta thermophila DSM 6192.</title>
        <authorList>
            <person name="Angelov A."/>
            <person name="Liebl S."/>
            <person name="Ballschmiter M."/>
            <person name="Bomeke M."/>
            <person name="Lehmann R."/>
            <person name="Liesegang H."/>
            <person name="Daniel R."/>
            <person name="Liebl W."/>
        </authorList>
    </citation>
    <scope>NUCLEOTIDE SEQUENCE [LARGE SCALE GENOMIC DNA]</scope>
    <source>
        <strain evidence="4">ATCC 49972 / DSM 6192 / RI 19.B1</strain>
    </source>
</reference>
<evidence type="ECO:0000313" key="4">
    <source>
        <dbReference type="Proteomes" id="UP000001296"/>
    </source>
</evidence>
<protein>
    <submittedName>
        <fullName evidence="3">Probable transmembrane protein</fullName>
    </submittedName>
</protein>
<dbReference type="eggNOG" id="COG1434">
    <property type="taxonomic scope" value="Bacteria"/>
</dbReference>
<proteinExistence type="predicted"/>
<keyword evidence="1 3" id="KW-0812">Transmembrane</keyword>